<dbReference type="EMBL" id="JAMGBC010000001">
    <property type="protein sequence ID" value="MCL6678118.1"/>
    <property type="molecule type" value="Genomic_DNA"/>
</dbReference>
<protein>
    <recommendedName>
        <fullName evidence="3">N-acetyltransferase domain-containing protein</fullName>
    </recommendedName>
</protein>
<accession>A0ABT0RCZ1</accession>
<dbReference type="RefSeq" id="WP_249867088.1">
    <property type="nucleotide sequence ID" value="NZ_JAMGBC010000001.1"/>
</dbReference>
<name>A0ABT0RCZ1_9SPHN</name>
<organism evidence="1 2">
    <name type="scientific">Sphingomonas anseongensis</name>
    <dbReference type="NCBI Taxonomy" id="2908207"/>
    <lineage>
        <taxon>Bacteria</taxon>
        <taxon>Pseudomonadati</taxon>
        <taxon>Pseudomonadota</taxon>
        <taxon>Alphaproteobacteria</taxon>
        <taxon>Sphingomonadales</taxon>
        <taxon>Sphingomonadaceae</taxon>
        <taxon>Sphingomonas</taxon>
    </lineage>
</organism>
<proteinExistence type="predicted"/>
<sequence>MNYFRIENLDQDEVVLAWPLVRSLEPALELHAWRARVEVVIDGGGGIIAAQSADGIIHGLATYEVVERPAFGSVLDVATFVTFELTRQGYARRALLDRLNRICRSLGCVATVISEQISRPMVQTRK</sequence>
<gene>
    <name evidence="1" type="ORF">LZ519_02115</name>
</gene>
<dbReference type="Proteomes" id="UP001165343">
    <property type="component" value="Unassembled WGS sequence"/>
</dbReference>
<comment type="caution">
    <text evidence="1">The sequence shown here is derived from an EMBL/GenBank/DDBJ whole genome shotgun (WGS) entry which is preliminary data.</text>
</comment>
<evidence type="ECO:0000313" key="1">
    <source>
        <dbReference type="EMBL" id="MCL6678118.1"/>
    </source>
</evidence>
<keyword evidence="2" id="KW-1185">Reference proteome</keyword>
<evidence type="ECO:0000313" key="2">
    <source>
        <dbReference type="Proteomes" id="UP001165343"/>
    </source>
</evidence>
<evidence type="ECO:0008006" key="3">
    <source>
        <dbReference type="Google" id="ProtNLM"/>
    </source>
</evidence>
<reference evidence="1" key="1">
    <citation type="submission" date="2022-05" db="EMBL/GenBank/DDBJ databases">
        <authorList>
            <person name="Jo J.-H."/>
            <person name="Im W.-T."/>
        </authorList>
    </citation>
    <scope>NUCLEOTIDE SEQUENCE</scope>
    <source>
        <strain evidence="1">RG327</strain>
    </source>
</reference>